<proteinExistence type="predicted"/>
<evidence type="ECO:0000313" key="3">
    <source>
        <dbReference type="Proteomes" id="UP001200741"/>
    </source>
</evidence>
<comment type="caution">
    <text evidence="2">The sequence shown here is derived from an EMBL/GenBank/DDBJ whole genome shotgun (WGS) entry which is preliminary data.</text>
</comment>
<protein>
    <submittedName>
        <fullName evidence="2">ABC transporter permease</fullName>
    </submittedName>
</protein>
<dbReference type="RefSeq" id="WP_233370967.1">
    <property type="nucleotide sequence ID" value="NZ_JAJTWU010000002.1"/>
</dbReference>
<keyword evidence="1" id="KW-0812">Transmembrane</keyword>
<keyword evidence="1" id="KW-1133">Transmembrane helix</keyword>
<feature type="transmembrane region" description="Helical" evidence="1">
    <location>
        <begin position="91"/>
        <end position="116"/>
    </location>
</feature>
<feature type="transmembrane region" description="Helical" evidence="1">
    <location>
        <begin position="192"/>
        <end position="216"/>
    </location>
</feature>
<feature type="transmembrane region" description="Helical" evidence="1">
    <location>
        <begin position="154"/>
        <end position="172"/>
    </location>
</feature>
<feature type="transmembrane region" description="Helical" evidence="1">
    <location>
        <begin position="122"/>
        <end position="142"/>
    </location>
</feature>
<reference evidence="2 3" key="1">
    <citation type="submission" date="2021-12" db="EMBL/GenBank/DDBJ databases">
        <title>Genome seq of P8.</title>
        <authorList>
            <person name="Seo T."/>
        </authorList>
    </citation>
    <scope>NUCLEOTIDE SEQUENCE [LARGE SCALE GENOMIC DNA]</scope>
    <source>
        <strain evidence="2 3">P8</strain>
    </source>
</reference>
<evidence type="ECO:0000313" key="2">
    <source>
        <dbReference type="EMBL" id="MCE4554114.1"/>
    </source>
</evidence>
<keyword evidence="1" id="KW-0472">Membrane</keyword>
<sequence>MNLLTRKLVAKELHLHRWLIAGTVAAGIAGVLMSAGGELGFNVGFLVWLTAIIALGVLIAIFGVAGERKERALPFVLSLPLDPATYVRAKLLGLLLCFLLAWAPLCAAAVALVVAMPGIADGLLPFAVLLCGYLLLNFSLVLSGALHIRSEGGMVAVVVLTNMSVSLFMMGIGRIPEVGRYMAGPVPVWNAMFWELLGAELVLTLGVLSLPLFIAARRRDFL</sequence>
<keyword evidence="3" id="KW-1185">Reference proteome</keyword>
<gene>
    <name evidence="2" type="ORF">LXT13_06570</name>
</gene>
<organism evidence="2 3">
    <name type="scientific">Pelomonas cellulosilytica</name>
    <dbReference type="NCBI Taxonomy" id="2906762"/>
    <lineage>
        <taxon>Bacteria</taxon>
        <taxon>Pseudomonadati</taxon>
        <taxon>Pseudomonadota</taxon>
        <taxon>Betaproteobacteria</taxon>
        <taxon>Burkholderiales</taxon>
        <taxon>Sphaerotilaceae</taxon>
        <taxon>Roseateles</taxon>
    </lineage>
</organism>
<name>A0ABS8XTV3_9BURK</name>
<dbReference type="Proteomes" id="UP001200741">
    <property type="component" value="Unassembled WGS sequence"/>
</dbReference>
<accession>A0ABS8XTV3</accession>
<dbReference type="EMBL" id="JAJTWU010000002">
    <property type="protein sequence ID" value="MCE4554114.1"/>
    <property type="molecule type" value="Genomic_DNA"/>
</dbReference>
<feature type="transmembrane region" description="Helical" evidence="1">
    <location>
        <begin position="15"/>
        <end position="33"/>
    </location>
</feature>
<feature type="transmembrane region" description="Helical" evidence="1">
    <location>
        <begin position="45"/>
        <end position="65"/>
    </location>
</feature>
<evidence type="ECO:0000256" key="1">
    <source>
        <dbReference type="SAM" id="Phobius"/>
    </source>
</evidence>